<reference evidence="1 2" key="1">
    <citation type="submission" date="2016-12" db="EMBL/GenBank/DDBJ databases">
        <authorList>
            <person name="Song W.-J."/>
            <person name="Kurnit D.M."/>
        </authorList>
    </citation>
    <scope>NUCLEOTIDE SEQUENCE [LARGE SCALE GENOMIC DNA]</scope>
    <source>
        <strain evidence="1 2">DSM 11393</strain>
    </source>
</reference>
<name>A0A1M7TGQ0_9BACT</name>
<dbReference type="EMBL" id="FRDI01000012">
    <property type="protein sequence ID" value="SHN69949.1"/>
    <property type="molecule type" value="Genomic_DNA"/>
</dbReference>
<keyword evidence="2" id="KW-1185">Reference proteome</keyword>
<protein>
    <submittedName>
        <fullName evidence="1">Uncharacterized protein</fullName>
    </submittedName>
</protein>
<dbReference type="RefSeq" id="WP_072697663.1">
    <property type="nucleotide sequence ID" value="NZ_FRDI01000012.1"/>
</dbReference>
<dbReference type="AlphaFoldDB" id="A0A1M7TGQ0"/>
<accession>A0A1M7TGQ0</accession>
<evidence type="ECO:0000313" key="1">
    <source>
        <dbReference type="EMBL" id="SHN69949.1"/>
    </source>
</evidence>
<dbReference type="STRING" id="1121455.SAMN02745728_01980"/>
<dbReference type="Proteomes" id="UP000186469">
    <property type="component" value="Unassembled WGS sequence"/>
</dbReference>
<gene>
    <name evidence="1" type="ORF">SAMN02745728_01980</name>
</gene>
<dbReference type="OrthoDB" id="676560at2"/>
<organism evidence="1 2">
    <name type="scientific">Desulfovibrio litoralis DSM 11393</name>
    <dbReference type="NCBI Taxonomy" id="1121455"/>
    <lineage>
        <taxon>Bacteria</taxon>
        <taxon>Pseudomonadati</taxon>
        <taxon>Thermodesulfobacteriota</taxon>
        <taxon>Desulfovibrionia</taxon>
        <taxon>Desulfovibrionales</taxon>
        <taxon>Desulfovibrionaceae</taxon>
        <taxon>Desulfovibrio</taxon>
    </lineage>
</organism>
<sequence length="104" mass="11899">MGVEPRFLLDRATIILGYGVPLFSCQDALAFIDYLEQNNYGLLGFDGFEISENHIMPRMDYILDCSHSVNEPREIFLSRCFKAARTVLSEPAAQNLFFEFVLEP</sequence>
<evidence type="ECO:0000313" key="2">
    <source>
        <dbReference type="Proteomes" id="UP000186469"/>
    </source>
</evidence>
<proteinExistence type="predicted"/>